<keyword evidence="3" id="KW-1185">Reference proteome</keyword>
<evidence type="ECO:0000313" key="3">
    <source>
        <dbReference type="Proteomes" id="UP000593802"/>
    </source>
</evidence>
<protein>
    <submittedName>
        <fullName evidence="2">Uncharacterized protein</fullName>
    </submittedName>
</protein>
<dbReference type="AlphaFoldDB" id="A0A7I8DAB5"/>
<dbReference type="KEGG" id="eff:skT53_20200"/>
<organism evidence="2 3">
    <name type="scientific">Effusibacillus dendaii</name>
    <dbReference type="NCBI Taxonomy" id="2743772"/>
    <lineage>
        <taxon>Bacteria</taxon>
        <taxon>Bacillati</taxon>
        <taxon>Bacillota</taxon>
        <taxon>Bacilli</taxon>
        <taxon>Bacillales</taxon>
        <taxon>Alicyclobacillaceae</taxon>
        <taxon>Effusibacillus</taxon>
    </lineage>
</organism>
<gene>
    <name evidence="2" type="ORF">skT53_20200</name>
</gene>
<sequence>MGGMPVDVELGKHIAMSTQTHLNFLGDIFYLHAPYPHETLVSLGDIVLNVGGFIFIQKMMVKRRPPIKGSVMDGTA</sequence>
<dbReference type="EMBL" id="AP023366">
    <property type="protein sequence ID" value="BCJ87035.1"/>
    <property type="molecule type" value="Genomic_DNA"/>
</dbReference>
<dbReference type="InterPro" id="IPR035168">
    <property type="entry name" value="DUF5317"/>
</dbReference>
<dbReference type="RefSeq" id="WP_404828852.1">
    <property type="nucleotide sequence ID" value="NZ_AP023366.1"/>
</dbReference>
<keyword evidence="1" id="KW-0812">Transmembrane</keyword>
<keyword evidence="1" id="KW-0472">Membrane</keyword>
<dbReference type="Pfam" id="PF17248">
    <property type="entry name" value="DUF5317"/>
    <property type="match status" value="1"/>
</dbReference>
<feature type="transmembrane region" description="Helical" evidence="1">
    <location>
        <begin position="39"/>
        <end position="56"/>
    </location>
</feature>
<name>A0A7I8DAB5_9BACL</name>
<accession>A0A7I8DAB5</accession>
<evidence type="ECO:0000313" key="2">
    <source>
        <dbReference type="EMBL" id="BCJ87035.1"/>
    </source>
</evidence>
<keyword evidence="1" id="KW-1133">Transmembrane helix</keyword>
<proteinExistence type="predicted"/>
<reference evidence="2 3" key="1">
    <citation type="submission" date="2020-08" db="EMBL/GenBank/DDBJ databases">
        <title>Complete Genome Sequence of Effusibacillus dendaii Strain skT53, Isolated from Farmland soil.</title>
        <authorList>
            <person name="Konishi T."/>
            <person name="Kawasaki H."/>
        </authorList>
    </citation>
    <scope>NUCLEOTIDE SEQUENCE [LARGE SCALE GENOMIC DNA]</scope>
    <source>
        <strain evidence="3">skT53</strain>
    </source>
</reference>
<dbReference type="Proteomes" id="UP000593802">
    <property type="component" value="Chromosome"/>
</dbReference>
<evidence type="ECO:0000256" key="1">
    <source>
        <dbReference type="SAM" id="Phobius"/>
    </source>
</evidence>